<evidence type="ECO:0000313" key="1">
    <source>
        <dbReference type="EMBL" id="KKL88031.1"/>
    </source>
</evidence>
<name>A0A0F9GC18_9ZZZZ</name>
<protein>
    <submittedName>
        <fullName evidence="1">Uncharacterized protein</fullName>
    </submittedName>
</protein>
<comment type="caution">
    <text evidence="1">The sequence shown here is derived from an EMBL/GenBank/DDBJ whole genome shotgun (WGS) entry which is preliminary data.</text>
</comment>
<dbReference type="EMBL" id="LAZR01020677">
    <property type="protein sequence ID" value="KKL88031.1"/>
    <property type="molecule type" value="Genomic_DNA"/>
</dbReference>
<organism evidence="1">
    <name type="scientific">marine sediment metagenome</name>
    <dbReference type="NCBI Taxonomy" id="412755"/>
    <lineage>
        <taxon>unclassified sequences</taxon>
        <taxon>metagenomes</taxon>
        <taxon>ecological metagenomes</taxon>
    </lineage>
</organism>
<accession>A0A0F9GC18</accession>
<proteinExistence type="predicted"/>
<gene>
    <name evidence="1" type="ORF">LCGC14_1928750</name>
</gene>
<sequence>MTKASSIIFVPFKGTAKLGVTLTQGQRFRLLRLELHLSAAPTTSGDFTMALDAIQGDIFDNVIYKRDLSVGSVKDLLIPFGEGWEYEKDDKIDIAYTNADAKTWGMRAVLELLEK</sequence>
<dbReference type="AlphaFoldDB" id="A0A0F9GC18"/>
<reference evidence="1" key="1">
    <citation type="journal article" date="2015" name="Nature">
        <title>Complex archaea that bridge the gap between prokaryotes and eukaryotes.</title>
        <authorList>
            <person name="Spang A."/>
            <person name="Saw J.H."/>
            <person name="Jorgensen S.L."/>
            <person name="Zaremba-Niedzwiedzka K."/>
            <person name="Martijn J."/>
            <person name="Lind A.E."/>
            <person name="van Eijk R."/>
            <person name="Schleper C."/>
            <person name="Guy L."/>
            <person name="Ettema T.J."/>
        </authorList>
    </citation>
    <scope>NUCLEOTIDE SEQUENCE</scope>
</reference>